<dbReference type="RefSeq" id="WP_148915545.1">
    <property type="nucleotide sequence ID" value="NZ_VSZS01000064.1"/>
</dbReference>
<dbReference type="GO" id="GO:0015833">
    <property type="term" value="P:peptide transport"/>
    <property type="evidence" value="ECO:0007669"/>
    <property type="project" value="TreeGrafter"/>
</dbReference>
<feature type="domain" description="Solute-binding protein family 5" evidence="5">
    <location>
        <begin position="70"/>
        <end position="422"/>
    </location>
</feature>
<feature type="chain" id="PRO_5022895224" evidence="4">
    <location>
        <begin position="22"/>
        <end position="501"/>
    </location>
</feature>
<comment type="similarity">
    <text evidence="2">Belongs to the bacterial solute-binding protein 5 family.</text>
</comment>
<organism evidence="6 7">
    <name type="scientific">Neoaquamicrobium microcysteis</name>
    <dbReference type="NCBI Taxonomy" id="2682781"/>
    <lineage>
        <taxon>Bacteria</taxon>
        <taxon>Pseudomonadati</taxon>
        <taxon>Pseudomonadota</taxon>
        <taxon>Alphaproteobacteria</taxon>
        <taxon>Hyphomicrobiales</taxon>
        <taxon>Phyllobacteriaceae</taxon>
        <taxon>Neoaquamicrobium</taxon>
    </lineage>
</organism>
<dbReference type="PANTHER" id="PTHR30290">
    <property type="entry name" value="PERIPLASMIC BINDING COMPONENT OF ABC TRANSPORTER"/>
    <property type="match status" value="1"/>
</dbReference>
<dbReference type="InterPro" id="IPR039424">
    <property type="entry name" value="SBP_5"/>
</dbReference>
<dbReference type="Gene3D" id="3.90.76.10">
    <property type="entry name" value="Dipeptide-binding Protein, Domain 1"/>
    <property type="match status" value="1"/>
</dbReference>
<evidence type="ECO:0000256" key="2">
    <source>
        <dbReference type="ARBA" id="ARBA00005695"/>
    </source>
</evidence>
<dbReference type="GO" id="GO:0030288">
    <property type="term" value="C:outer membrane-bounded periplasmic space"/>
    <property type="evidence" value="ECO:0007669"/>
    <property type="project" value="UniProtKB-ARBA"/>
</dbReference>
<keyword evidence="7" id="KW-1185">Reference proteome</keyword>
<dbReference type="GO" id="GO:0043190">
    <property type="term" value="C:ATP-binding cassette (ABC) transporter complex"/>
    <property type="evidence" value="ECO:0007669"/>
    <property type="project" value="InterPro"/>
</dbReference>
<evidence type="ECO:0000313" key="6">
    <source>
        <dbReference type="EMBL" id="TYR31574.1"/>
    </source>
</evidence>
<dbReference type="InterPro" id="IPR000914">
    <property type="entry name" value="SBP_5_dom"/>
</dbReference>
<evidence type="ECO:0000313" key="7">
    <source>
        <dbReference type="Proteomes" id="UP000323258"/>
    </source>
</evidence>
<dbReference type="EMBL" id="VSZS01000064">
    <property type="protein sequence ID" value="TYR31574.1"/>
    <property type="molecule type" value="Genomic_DNA"/>
</dbReference>
<keyword evidence="3 4" id="KW-0732">Signal</keyword>
<dbReference type="Gene3D" id="3.40.190.10">
    <property type="entry name" value="Periplasmic binding protein-like II"/>
    <property type="match status" value="1"/>
</dbReference>
<comment type="subcellular location">
    <subcellularLocation>
        <location evidence="1">Periplasm</location>
    </subcellularLocation>
</comment>
<evidence type="ECO:0000256" key="1">
    <source>
        <dbReference type="ARBA" id="ARBA00004418"/>
    </source>
</evidence>
<protein>
    <submittedName>
        <fullName evidence="6">Peptide ABC transporter</fullName>
    </submittedName>
</protein>
<dbReference type="OrthoDB" id="9803988at2"/>
<dbReference type="InterPro" id="IPR030678">
    <property type="entry name" value="Peptide/Ni-bd"/>
</dbReference>
<name>A0A5D4GTX9_9HYPH</name>
<evidence type="ECO:0000256" key="4">
    <source>
        <dbReference type="SAM" id="SignalP"/>
    </source>
</evidence>
<dbReference type="PANTHER" id="PTHR30290:SF38">
    <property type="entry name" value="D,D-DIPEPTIDE-BINDING PERIPLASMIC PROTEIN DDPA-RELATED"/>
    <property type="match status" value="1"/>
</dbReference>
<comment type="caution">
    <text evidence="6">The sequence shown here is derived from an EMBL/GenBank/DDBJ whole genome shotgun (WGS) entry which is preliminary data.</text>
</comment>
<evidence type="ECO:0000259" key="5">
    <source>
        <dbReference type="Pfam" id="PF00496"/>
    </source>
</evidence>
<dbReference type="Gene3D" id="3.10.105.10">
    <property type="entry name" value="Dipeptide-binding Protein, Domain 3"/>
    <property type="match status" value="1"/>
</dbReference>
<reference evidence="6 7" key="2">
    <citation type="submission" date="2019-09" db="EMBL/GenBank/DDBJ databases">
        <title>Mesorhizobium sp. MaA-C15 isolated from Microcystis aeruginosa.</title>
        <authorList>
            <person name="Jeong S.E."/>
            <person name="Jin H.M."/>
            <person name="Jeon C.O."/>
        </authorList>
    </citation>
    <scope>NUCLEOTIDE SEQUENCE [LARGE SCALE GENOMIC DNA]</scope>
    <source>
        <strain evidence="6 7">MaA-C15</strain>
    </source>
</reference>
<reference evidence="6 7" key="1">
    <citation type="submission" date="2019-08" db="EMBL/GenBank/DDBJ databases">
        <authorList>
            <person name="Seo Y.L."/>
        </authorList>
    </citation>
    <scope>NUCLEOTIDE SEQUENCE [LARGE SCALE GENOMIC DNA]</scope>
    <source>
        <strain evidence="6 7">MaA-C15</strain>
    </source>
</reference>
<dbReference type="AlphaFoldDB" id="A0A5D4GTX9"/>
<dbReference type="PIRSF" id="PIRSF002741">
    <property type="entry name" value="MppA"/>
    <property type="match status" value="1"/>
</dbReference>
<dbReference type="Pfam" id="PF00496">
    <property type="entry name" value="SBP_bac_5"/>
    <property type="match status" value="1"/>
</dbReference>
<dbReference type="GO" id="GO:1904680">
    <property type="term" value="F:peptide transmembrane transporter activity"/>
    <property type="evidence" value="ECO:0007669"/>
    <property type="project" value="TreeGrafter"/>
</dbReference>
<proteinExistence type="inferred from homology"/>
<feature type="signal peptide" evidence="4">
    <location>
        <begin position="1"/>
        <end position="21"/>
    </location>
</feature>
<gene>
    <name evidence="6" type="ORF">FY036_15010</name>
</gene>
<accession>A0A5D4GTX9</accession>
<dbReference type="SUPFAM" id="SSF53850">
    <property type="entry name" value="Periplasmic binding protein-like II"/>
    <property type="match status" value="1"/>
</dbReference>
<sequence length="501" mass="54569">MRLNRLMIAALLAASSLTVPAGVASAKDMIVIDFVGEPNSLDPHVQWNPDSFNVYRNIFDNLLTRDDAGEIAPQIATEWNYLSDTEIEFKIRDDVTFHDGEKLTAEDVVFSVKRITDPEFASPQLGQFNSITDAVAKDDTTVVLTTDGAYPVLFAQLTKLSIVPQHAVEAVSKDEFNASPVGSGPYRFESWNRGVEVILARNDDYWGEKGAFPKASFRAVPDAATRVANLQSGTSDIVTNIDSDLAAQVEASGTGKVLSARTERVAYFAMNVQKAPLDNEQVRLAIAHALDKEGIVEGILGGFEAPVSQLVSPAAFGYVEGIEAPGYDPEKAKEIIAELGETATAPFSILTAPVYDQRVVQAIQQMLADVGFNVEIEMTDMGNWMQRMQSGPESIPQTSFSRWSCGCQDADGIMYPILHSSSGWANVTDEELDGALDAARATIDTDERLDLYKKVSEIVASKNYVIPLYQASVIYGAADGIEFTPLANENIFLNRISWSGE</sequence>
<dbReference type="Proteomes" id="UP000323258">
    <property type="component" value="Unassembled WGS sequence"/>
</dbReference>
<evidence type="ECO:0000256" key="3">
    <source>
        <dbReference type="ARBA" id="ARBA00022729"/>
    </source>
</evidence>